<dbReference type="SUPFAM" id="SSF48439">
    <property type="entry name" value="Protein prenylyltransferase"/>
    <property type="match status" value="1"/>
</dbReference>
<dbReference type="EC" id="2.5.1.59" evidence="3"/>
<evidence type="ECO:0000256" key="6">
    <source>
        <dbReference type="ARBA" id="ARBA00022679"/>
    </source>
</evidence>
<keyword evidence="6 14" id="KW-0808">Transferase</keyword>
<protein>
    <recommendedName>
        <fullName evidence="9">Protein farnesyltransferase/geranylgeranyltransferase type-1 subunit alpha</fullName>
        <ecNumber evidence="4">2.5.1.58</ecNumber>
        <ecNumber evidence="3">2.5.1.59</ecNumber>
    </recommendedName>
    <alternativeName>
        <fullName evidence="12">CAAX farnesyltransferase subunit alpha</fullName>
    </alternativeName>
    <alternativeName>
        <fullName evidence="11">FTase-alpha</fullName>
    </alternativeName>
    <alternativeName>
        <fullName evidence="10">Ras proteins prenyltransferase subunit alpha</fullName>
    </alternativeName>
    <alternativeName>
        <fullName evidence="13">Type I protein geranyl-geranyltransferase subunit alpha</fullName>
    </alternativeName>
</protein>
<evidence type="ECO:0000256" key="2">
    <source>
        <dbReference type="ARBA" id="ARBA00006734"/>
    </source>
</evidence>
<dbReference type="PANTHER" id="PTHR11129">
    <property type="entry name" value="PROTEIN FARNESYLTRANSFERASE ALPHA SUBUNIT/RAB GERANYLGERANYL TRANSFERASE ALPHA SUBUNIT"/>
    <property type="match status" value="1"/>
</dbReference>
<dbReference type="Gene3D" id="1.25.40.120">
    <property type="entry name" value="Protein prenylyltransferase"/>
    <property type="match status" value="1"/>
</dbReference>
<dbReference type="GO" id="GO:0004660">
    <property type="term" value="F:protein farnesyltransferase activity"/>
    <property type="evidence" value="ECO:0007669"/>
    <property type="project" value="UniProtKB-EC"/>
</dbReference>
<evidence type="ECO:0000256" key="11">
    <source>
        <dbReference type="ARBA" id="ARBA00042436"/>
    </source>
</evidence>
<dbReference type="InterPro" id="IPR002088">
    <property type="entry name" value="Prenyl_trans_a"/>
</dbReference>
<sequence length="191" mass="22214">MSLLMGDTEIEQDIHMSSRLVALLEELETVGLLIKENPNDDELWCKRLMLAEELGAHAEGAQLEFTKEILLEDPSNKYAWSQRKSVLESSCGWEEEEELELCDQFIHANKFKGSDECAWDQRYFVVGKSVTQVQLEAEALYARKVILATPENKHAWAYLRCMYRRFKVVGEGSEFKDELLDDIHDCFWCKR</sequence>
<dbReference type="EMBL" id="BMAC01000490">
    <property type="protein sequence ID" value="GFP97451.1"/>
    <property type="molecule type" value="Genomic_DNA"/>
</dbReference>
<dbReference type="EC" id="2.5.1.58" evidence="4"/>
<organism evidence="14 15">
    <name type="scientific">Phtheirospermum japonicum</name>
    <dbReference type="NCBI Taxonomy" id="374723"/>
    <lineage>
        <taxon>Eukaryota</taxon>
        <taxon>Viridiplantae</taxon>
        <taxon>Streptophyta</taxon>
        <taxon>Embryophyta</taxon>
        <taxon>Tracheophyta</taxon>
        <taxon>Spermatophyta</taxon>
        <taxon>Magnoliopsida</taxon>
        <taxon>eudicotyledons</taxon>
        <taxon>Gunneridae</taxon>
        <taxon>Pentapetalae</taxon>
        <taxon>asterids</taxon>
        <taxon>lamiids</taxon>
        <taxon>Lamiales</taxon>
        <taxon>Orobanchaceae</taxon>
        <taxon>Orobanchaceae incertae sedis</taxon>
        <taxon>Phtheirospermum</taxon>
    </lineage>
</organism>
<evidence type="ECO:0000256" key="12">
    <source>
        <dbReference type="ARBA" id="ARBA00043086"/>
    </source>
</evidence>
<keyword evidence="8" id="KW-0460">Magnesium</keyword>
<dbReference type="GO" id="GO:0005965">
    <property type="term" value="C:protein farnesyltransferase complex"/>
    <property type="evidence" value="ECO:0007669"/>
    <property type="project" value="TreeGrafter"/>
</dbReference>
<name>A0A830CSY2_9LAMI</name>
<evidence type="ECO:0000256" key="3">
    <source>
        <dbReference type="ARBA" id="ARBA00012700"/>
    </source>
</evidence>
<comment type="cofactor">
    <cofactor evidence="1">
        <name>Mg(2+)</name>
        <dbReference type="ChEBI" id="CHEBI:18420"/>
    </cofactor>
</comment>
<comment type="similarity">
    <text evidence="2">Belongs to the protein prenyltransferase subunit alpha family.</text>
</comment>
<evidence type="ECO:0000313" key="15">
    <source>
        <dbReference type="Proteomes" id="UP000653305"/>
    </source>
</evidence>
<dbReference type="GO" id="GO:0004662">
    <property type="term" value="F:CAAX-protein geranylgeranyltransferase activity"/>
    <property type="evidence" value="ECO:0007669"/>
    <property type="project" value="UniProtKB-EC"/>
</dbReference>
<evidence type="ECO:0000256" key="9">
    <source>
        <dbReference type="ARBA" id="ARBA00040965"/>
    </source>
</evidence>
<keyword evidence="7" id="KW-0677">Repeat</keyword>
<dbReference type="Pfam" id="PF01239">
    <property type="entry name" value="PPTA"/>
    <property type="match status" value="1"/>
</dbReference>
<comment type="caution">
    <text evidence="14">The sequence shown here is derived from an EMBL/GenBank/DDBJ whole genome shotgun (WGS) entry which is preliminary data.</text>
</comment>
<evidence type="ECO:0000313" key="14">
    <source>
        <dbReference type="EMBL" id="GFP97451.1"/>
    </source>
</evidence>
<evidence type="ECO:0000256" key="8">
    <source>
        <dbReference type="ARBA" id="ARBA00022842"/>
    </source>
</evidence>
<evidence type="ECO:0000256" key="5">
    <source>
        <dbReference type="ARBA" id="ARBA00022602"/>
    </source>
</evidence>
<evidence type="ECO:0000256" key="10">
    <source>
        <dbReference type="ARBA" id="ARBA00041392"/>
    </source>
</evidence>
<dbReference type="PANTHER" id="PTHR11129:SF1">
    <property type="entry name" value="PROTEIN FARNESYLTRANSFERASE_GERANYLGERANYLTRANSFERASE TYPE-1 SUBUNIT ALPHA"/>
    <property type="match status" value="1"/>
</dbReference>
<evidence type="ECO:0000256" key="1">
    <source>
        <dbReference type="ARBA" id="ARBA00001946"/>
    </source>
</evidence>
<accession>A0A830CSY2</accession>
<reference evidence="14" key="1">
    <citation type="submission" date="2020-07" db="EMBL/GenBank/DDBJ databases">
        <title>Ethylene signaling mediates host invasion by parasitic plants.</title>
        <authorList>
            <person name="Yoshida S."/>
        </authorList>
    </citation>
    <scope>NUCLEOTIDE SEQUENCE</scope>
    <source>
        <strain evidence="14">Okayama</strain>
    </source>
</reference>
<keyword evidence="5" id="KW-0637">Prenyltransferase</keyword>
<dbReference type="Proteomes" id="UP000653305">
    <property type="component" value="Unassembled WGS sequence"/>
</dbReference>
<evidence type="ECO:0000256" key="7">
    <source>
        <dbReference type="ARBA" id="ARBA00022737"/>
    </source>
</evidence>
<evidence type="ECO:0000256" key="13">
    <source>
        <dbReference type="ARBA" id="ARBA00043219"/>
    </source>
</evidence>
<evidence type="ECO:0000256" key="4">
    <source>
        <dbReference type="ARBA" id="ARBA00012702"/>
    </source>
</evidence>
<proteinExistence type="inferred from homology"/>
<gene>
    <name evidence="14" type="ORF">PHJA_001889200</name>
</gene>
<keyword evidence="15" id="KW-1185">Reference proteome</keyword>
<dbReference type="AlphaFoldDB" id="A0A830CSY2"/>
<dbReference type="GO" id="GO:0005953">
    <property type="term" value="C:CAAX-protein geranylgeranyltransferase complex"/>
    <property type="evidence" value="ECO:0007669"/>
    <property type="project" value="TreeGrafter"/>
</dbReference>